<evidence type="ECO:0000313" key="4">
    <source>
        <dbReference type="Proteomes" id="UP000008210"/>
    </source>
</evidence>
<dbReference type="RefSeq" id="WP_011615530.1">
    <property type="nucleotide sequence ID" value="NC_008313.1"/>
</dbReference>
<evidence type="ECO:0008006" key="5">
    <source>
        <dbReference type="Google" id="ProtNLM"/>
    </source>
</evidence>
<accession>Q0K9Q8</accession>
<dbReference type="Proteomes" id="UP000008210">
    <property type="component" value="Chromosome 1"/>
</dbReference>
<dbReference type="KEGG" id="reh:H16_A2166"/>
<evidence type="ECO:0000256" key="2">
    <source>
        <dbReference type="SAM" id="Phobius"/>
    </source>
</evidence>
<proteinExistence type="predicted"/>
<dbReference type="EMBL" id="AM260479">
    <property type="protein sequence ID" value="CAJ93263.1"/>
    <property type="molecule type" value="Genomic_DNA"/>
</dbReference>
<dbReference type="STRING" id="381666.H16_A2166"/>
<organism evidence="3 4">
    <name type="scientific">Cupriavidus necator (strain ATCC 17699 / DSM 428 / KCTC 22496 / NCIMB 10442 / H16 / Stanier 337)</name>
    <name type="common">Ralstonia eutropha</name>
    <dbReference type="NCBI Taxonomy" id="381666"/>
    <lineage>
        <taxon>Bacteria</taxon>
        <taxon>Pseudomonadati</taxon>
        <taxon>Pseudomonadota</taxon>
        <taxon>Betaproteobacteria</taxon>
        <taxon>Burkholderiales</taxon>
        <taxon>Burkholderiaceae</taxon>
        <taxon>Cupriavidus</taxon>
    </lineage>
</organism>
<feature type="transmembrane region" description="Helical" evidence="2">
    <location>
        <begin position="20"/>
        <end position="39"/>
    </location>
</feature>
<evidence type="ECO:0000313" key="3">
    <source>
        <dbReference type="EMBL" id="CAJ93263.1"/>
    </source>
</evidence>
<name>Q0K9Q8_CUPNH</name>
<reference evidence="3 4" key="1">
    <citation type="journal article" date="2006" name="Nat. Biotechnol.">
        <title>Genome sequence of the bioplastic-producing 'Knallgas' bacterium Ralstonia eutropha H16.</title>
        <authorList>
            <person name="Pohlmann A."/>
            <person name="Fricke W.F."/>
            <person name="Reinecke F."/>
            <person name="Kusian B."/>
            <person name="Liesegang H."/>
            <person name="Cramm R."/>
            <person name="Eitinger T."/>
            <person name="Ewering C."/>
            <person name="Potter M."/>
            <person name="Schwartz E."/>
            <person name="Strittmatter A."/>
            <person name="Voss I."/>
            <person name="Gottschalk G."/>
            <person name="Steinbuechel A."/>
            <person name="Friedrich B."/>
            <person name="Bowien B."/>
        </authorList>
    </citation>
    <scope>NUCLEOTIDE SEQUENCE [LARGE SCALE GENOMIC DNA]</scope>
    <source>
        <strain evidence="4">ATCC 17699 / DSM 428 / KCTC 22496 / NCIMB 10442 / H16 / Stanier 337</strain>
    </source>
</reference>
<dbReference type="AlphaFoldDB" id="Q0K9Q8"/>
<keyword evidence="2" id="KW-0472">Membrane</keyword>
<keyword evidence="2" id="KW-1133">Transmembrane helix</keyword>
<dbReference type="HOGENOM" id="CLU_169673_0_0_4"/>
<sequence>MTSPKRSHHHDSTGHRSALLRALIPTLLMMVGASISLSAKAAPRAVDPYTDGAASAATAKGRFDVYSDGARVREPRDTYTDGARSEPRPADANG</sequence>
<keyword evidence="4" id="KW-1185">Reference proteome</keyword>
<keyword evidence="2" id="KW-0812">Transmembrane</keyword>
<evidence type="ECO:0000256" key="1">
    <source>
        <dbReference type="SAM" id="MobiDB-lite"/>
    </source>
</evidence>
<protein>
    <recommendedName>
        <fullName evidence="5">Hydroxyquinol 1,2-dioxygenase</fullName>
    </recommendedName>
</protein>
<feature type="region of interest" description="Disordered" evidence="1">
    <location>
        <begin position="68"/>
        <end position="94"/>
    </location>
</feature>
<gene>
    <name evidence="3" type="ordered locus">H16_A2166</name>
</gene>
<dbReference type="eggNOG" id="ENOG50346TD">
    <property type="taxonomic scope" value="Bacteria"/>
</dbReference>